<dbReference type="EMBL" id="VDEP01000146">
    <property type="protein sequence ID" value="KAA1127967.1"/>
    <property type="molecule type" value="Genomic_DNA"/>
</dbReference>
<sequence>MARVRRFTCSSKPRSLSDGPGRGGTGNLLALTAPHTRPHTRIRAIDEPLAVSTLAHIATKRARRTT</sequence>
<evidence type="ECO:0000313" key="4">
    <source>
        <dbReference type="EMBL" id="KAA1127967.1"/>
    </source>
</evidence>
<dbReference type="AlphaFoldDB" id="A0A5B0RQR4"/>
<evidence type="ECO:0000256" key="1">
    <source>
        <dbReference type="SAM" id="MobiDB-lite"/>
    </source>
</evidence>
<keyword evidence="5" id="KW-1185">Reference proteome</keyword>
<gene>
    <name evidence="2" type="ORF">PGT21_028461</name>
    <name evidence="3" type="ORF">PGT21_028674</name>
    <name evidence="4" type="ORF">PGTUg99_009756</name>
</gene>
<comment type="caution">
    <text evidence="4">The sequence shown here is derived from an EMBL/GenBank/DDBJ whole genome shotgun (WGS) entry which is preliminary data.</text>
</comment>
<reference evidence="5 6" key="1">
    <citation type="submission" date="2019-05" db="EMBL/GenBank/DDBJ databases">
        <title>Emergence of the Ug99 lineage of the wheat stem rust pathogen through somatic hybridization.</title>
        <authorList>
            <person name="Li F."/>
            <person name="Upadhyaya N.M."/>
            <person name="Sperschneider J."/>
            <person name="Matny O."/>
            <person name="Nguyen-Phuc H."/>
            <person name="Mago R."/>
            <person name="Raley C."/>
            <person name="Miller M.E."/>
            <person name="Silverstein K.A.T."/>
            <person name="Henningsen E."/>
            <person name="Hirsch C.D."/>
            <person name="Visser B."/>
            <person name="Pretorius Z.A."/>
            <person name="Steffenson B.J."/>
            <person name="Schwessinger B."/>
            <person name="Dodds P.N."/>
            <person name="Figueroa M."/>
        </authorList>
    </citation>
    <scope>NUCLEOTIDE SEQUENCE [LARGE SCALE GENOMIC DNA]</scope>
    <source>
        <strain evidence="2">21-0</strain>
        <strain evidence="4 6">Ug99</strain>
    </source>
</reference>
<evidence type="ECO:0000313" key="3">
    <source>
        <dbReference type="EMBL" id="KAA1093211.1"/>
    </source>
</evidence>
<evidence type="ECO:0000313" key="5">
    <source>
        <dbReference type="Proteomes" id="UP000324748"/>
    </source>
</evidence>
<accession>A0A5B0RQR4</accession>
<dbReference type="EMBL" id="VSWC01000080">
    <property type="protein sequence ID" value="KAA1093211.1"/>
    <property type="molecule type" value="Genomic_DNA"/>
</dbReference>
<dbReference type="OrthoDB" id="2511290at2759"/>
<protein>
    <submittedName>
        <fullName evidence="4">Uncharacterized protein</fullName>
    </submittedName>
</protein>
<proteinExistence type="predicted"/>
<dbReference type="EMBL" id="VSWC01000093">
    <property type="protein sequence ID" value="KAA1089738.1"/>
    <property type="molecule type" value="Genomic_DNA"/>
</dbReference>
<evidence type="ECO:0000313" key="6">
    <source>
        <dbReference type="Proteomes" id="UP000325313"/>
    </source>
</evidence>
<evidence type="ECO:0000313" key="2">
    <source>
        <dbReference type="EMBL" id="KAA1089738.1"/>
    </source>
</evidence>
<name>A0A5B0RQR4_PUCGR</name>
<dbReference type="Proteomes" id="UP000324748">
    <property type="component" value="Unassembled WGS sequence"/>
</dbReference>
<dbReference type="Proteomes" id="UP000325313">
    <property type="component" value="Unassembled WGS sequence"/>
</dbReference>
<organism evidence="4 6">
    <name type="scientific">Puccinia graminis f. sp. tritici</name>
    <dbReference type="NCBI Taxonomy" id="56615"/>
    <lineage>
        <taxon>Eukaryota</taxon>
        <taxon>Fungi</taxon>
        <taxon>Dikarya</taxon>
        <taxon>Basidiomycota</taxon>
        <taxon>Pucciniomycotina</taxon>
        <taxon>Pucciniomycetes</taxon>
        <taxon>Pucciniales</taxon>
        <taxon>Pucciniaceae</taxon>
        <taxon>Puccinia</taxon>
    </lineage>
</organism>
<feature type="region of interest" description="Disordered" evidence="1">
    <location>
        <begin position="1"/>
        <end position="27"/>
    </location>
</feature>